<organism evidence="1 2">
    <name type="scientific">Spirosoma profusum</name>
    <dbReference type="NCBI Taxonomy" id="2771354"/>
    <lineage>
        <taxon>Bacteria</taxon>
        <taxon>Pseudomonadati</taxon>
        <taxon>Bacteroidota</taxon>
        <taxon>Cytophagia</taxon>
        <taxon>Cytophagales</taxon>
        <taxon>Cytophagaceae</taxon>
        <taxon>Spirosoma</taxon>
    </lineage>
</organism>
<dbReference type="AlphaFoldDB" id="A0A926XUA5"/>
<dbReference type="InterPro" id="IPR023393">
    <property type="entry name" value="START-like_dom_sf"/>
</dbReference>
<dbReference type="Proteomes" id="UP000598820">
    <property type="component" value="Unassembled WGS sequence"/>
</dbReference>
<dbReference type="EMBL" id="JACWZY010000004">
    <property type="protein sequence ID" value="MBD2700312.1"/>
    <property type="molecule type" value="Genomic_DNA"/>
</dbReference>
<dbReference type="RefSeq" id="WP_190886177.1">
    <property type="nucleotide sequence ID" value="NZ_JACWZY010000004.1"/>
</dbReference>
<keyword evidence="2" id="KW-1185">Reference proteome</keyword>
<protein>
    <recommendedName>
        <fullName evidence="3">Ligand-binding SRPBCC domain-containing protein</fullName>
    </recommendedName>
</protein>
<reference evidence="1" key="1">
    <citation type="submission" date="2020-09" db="EMBL/GenBank/DDBJ databases">
        <authorList>
            <person name="Kim M.K."/>
        </authorList>
    </citation>
    <scope>NUCLEOTIDE SEQUENCE</scope>
    <source>
        <strain evidence="1">BT702</strain>
    </source>
</reference>
<comment type="caution">
    <text evidence="1">The sequence shown here is derived from an EMBL/GenBank/DDBJ whole genome shotgun (WGS) entry which is preliminary data.</text>
</comment>
<evidence type="ECO:0008006" key="3">
    <source>
        <dbReference type="Google" id="ProtNLM"/>
    </source>
</evidence>
<sequence>MHLIHKTPVEQQLTQVWAGFNRKLFEQLTPTFPPVKVVRFDGCLRGDIVHLQLNFFLLRQDWISHIVDQNSTEQEIYFIDHGAKLPFFLTYWHHRHRLISLPNDATGLQTLIVDDVTFRTPFRLTDYLVYPILWLQFACRKPVYKRVFKRT</sequence>
<gene>
    <name evidence="1" type="ORF">IC229_06685</name>
</gene>
<accession>A0A926XUA5</accession>
<evidence type="ECO:0000313" key="2">
    <source>
        <dbReference type="Proteomes" id="UP000598820"/>
    </source>
</evidence>
<name>A0A926XUA5_9BACT</name>
<proteinExistence type="predicted"/>
<dbReference type="Gene3D" id="3.30.530.20">
    <property type="match status" value="1"/>
</dbReference>
<evidence type="ECO:0000313" key="1">
    <source>
        <dbReference type="EMBL" id="MBD2700312.1"/>
    </source>
</evidence>